<accession>A0A0B6Z2P5</accession>
<evidence type="ECO:0000313" key="1">
    <source>
        <dbReference type="EMBL" id="CEK62859.1"/>
    </source>
</evidence>
<dbReference type="Gene3D" id="2.10.25.10">
    <property type="entry name" value="Laminin"/>
    <property type="match status" value="1"/>
</dbReference>
<evidence type="ECO:0008006" key="2">
    <source>
        <dbReference type="Google" id="ProtNLM"/>
    </source>
</evidence>
<organism evidence="1">
    <name type="scientific">Arion vulgaris</name>
    <dbReference type="NCBI Taxonomy" id="1028688"/>
    <lineage>
        <taxon>Eukaryota</taxon>
        <taxon>Metazoa</taxon>
        <taxon>Spiralia</taxon>
        <taxon>Lophotrochozoa</taxon>
        <taxon>Mollusca</taxon>
        <taxon>Gastropoda</taxon>
        <taxon>Heterobranchia</taxon>
        <taxon>Euthyneura</taxon>
        <taxon>Panpulmonata</taxon>
        <taxon>Eupulmonata</taxon>
        <taxon>Stylommatophora</taxon>
        <taxon>Helicina</taxon>
        <taxon>Arionoidea</taxon>
        <taxon>Arionidae</taxon>
        <taxon>Arion</taxon>
    </lineage>
</organism>
<gene>
    <name evidence="1" type="primary">ORF46336</name>
</gene>
<dbReference type="EMBL" id="HACG01015994">
    <property type="protein sequence ID" value="CEK62859.1"/>
    <property type="molecule type" value="Transcribed_RNA"/>
</dbReference>
<reference evidence="1" key="1">
    <citation type="submission" date="2014-12" db="EMBL/GenBank/DDBJ databases">
        <title>Insight into the proteome of Arion vulgaris.</title>
        <authorList>
            <person name="Aradska J."/>
            <person name="Bulat T."/>
            <person name="Smidak R."/>
            <person name="Sarate P."/>
            <person name="Gangsoo J."/>
            <person name="Sialana F."/>
            <person name="Bilban M."/>
            <person name="Lubec G."/>
        </authorList>
    </citation>
    <scope>NUCLEOTIDE SEQUENCE</scope>
    <source>
        <tissue evidence="1">Skin</tissue>
    </source>
</reference>
<name>A0A0B6Z2P5_9EUPU</name>
<dbReference type="AlphaFoldDB" id="A0A0B6Z2P5"/>
<feature type="non-terminal residue" evidence="1">
    <location>
        <position position="194"/>
    </location>
</feature>
<feature type="non-terminal residue" evidence="1">
    <location>
        <position position="1"/>
    </location>
</feature>
<protein>
    <recommendedName>
        <fullName evidence="2">EGF-like domain-containing protein</fullName>
    </recommendedName>
</protein>
<proteinExistence type="predicted"/>
<sequence length="194" mass="21636">NMYPTCIFDFVATMNETFAEYTKETTIDFENTETIMSNKPPEIVGKLHQQLTINQTTYVRLNISDPDNDNMTYYVLTQPDSDFDESNSTSPVIGTSVIINITSESEQPIYIAVVVVDSKGLSSEVAEFTIIYCTNCSGHGLCNFNETQNITYPYYLLAVCECQSPWSGDDCEEDKDGCLDIPCPMETTCIDAPA</sequence>